<evidence type="ECO:0000256" key="2">
    <source>
        <dbReference type="ARBA" id="ARBA00012438"/>
    </source>
</evidence>
<dbReference type="PANTHER" id="PTHR43711:SF1">
    <property type="entry name" value="HISTIDINE KINASE 1"/>
    <property type="match status" value="1"/>
</dbReference>
<comment type="catalytic activity">
    <reaction evidence="1">
        <text>ATP + protein L-histidine = ADP + protein N-phospho-L-histidine.</text>
        <dbReference type="EC" id="2.7.13.3"/>
    </reaction>
</comment>
<evidence type="ECO:0000256" key="5">
    <source>
        <dbReference type="ARBA" id="ARBA00022777"/>
    </source>
</evidence>
<accession>A0A7T0G2U8</accession>
<dbReference type="PANTHER" id="PTHR43711">
    <property type="entry name" value="TWO-COMPONENT HISTIDINE KINASE"/>
    <property type="match status" value="1"/>
</dbReference>
<dbReference type="InterPro" id="IPR004358">
    <property type="entry name" value="Sig_transdc_His_kin-like_C"/>
</dbReference>
<dbReference type="AlphaFoldDB" id="A0A7T0G2U8"/>
<dbReference type="InterPro" id="IPR036890">
    <property type="entry name" value="HATPase_C_sf"/>
</dbReference>
<dbReference type="SUPFAM" id="SSF55785">
    <property type="entry name" value="PYP-like sensor domain (PAS domain)"/>
    <property type="match status" value="1"/>
</dbReference>
<dbReference type="EC" id="2.7.13.3" evidence="2"/>
<keyword evidence="3" id="KW-0597">Phosphoprotein</keyword>
<dbReference type="CDD" id="cd00075">
    <property type="entry name" value="HATPase"/>
    <property type="match status" value="1"/>
</dbReference>
<feature type="domain" description="Histidine kinase" evidence="7">
    <location>
        <begin position="137"/>
        <end position="355"/>
    </location>
</feature>
<reference evidence="9" key="1">
    <citation type="submission" date="2020-02" db="EMBL/GenBank/DDBJ databases">
        <title>Genomic and physiological characterization of two novel Nitrospinaceae genera.</title>
        <authorList>
            <person name="Mueller A.J."/>
            <person name="Jung M.-Y."/>
            <person name="Strachan C.R."/>
            <person name="Herbold C.W."/>
            <person name="Kirkegaard R.H."/>
            <person name="Daims H."/>
        </authorList>
    </citation>
    <scope>NUCLEOTIDE SEQUENCE [LARGE SCALE GENOMIC DNA]</scope>
</reference>
<dbReference type="Pfam" id="PF00512">
    <property type="entry name" value="HisKA"/>
    <property type="match status" value="1"/>
</dbReference>
<dbReference type="InterPro" id="IPR003661">
    <property type="entry name" value="HisK_dim/P_dom"/>
</dbReference>
<proteinExistence type="predicted"/>
<dbReference type="GO" id="GO:0000155">
    <property type="term" value="F:phosphorelay sensor kinase activity"/>
    <property type="evidence" value="ECO:0007669"/>
    <property type="project" value="InterPro"/>
</dbReference>
<dbReference type="SUPFAM" id="SSF55874">
    <property type="entry name" value="ATPase domain of HSP90 chaperone/DNA topoisomerase II/histidine kinase"/>
    <property type="match status" value="1"/>
</dbReference>
<dbReference type="Proteomes" id="UP000594464">
    <property type="component" value="Chromosome"/>
</dbReference>
<dbReference type="Gene3D" id="3.30.565.10">
    <property type="entry name" value="Histidine kinase-like ATPase, C-terminal domain"/>
    <property type="match status" value="1"/>
</dbReference>
<organism evidence="8 9">
    <name type="scientific">Candidatus Nitrohelix vancouverensis</name>
    <dbReference type="NCBI Taxonomy" id="2705534"/>
    <lineage>
        <taxon>Bacteria</taxon>
        <taxon>Pseudomonadati</taxon>
        <taxon>Nitrospinota/Tectimicrobiota group</taxon>
        <taxon>Nitrospinota</taxon>
        <taxon>Nitrospinia</taxon>
        <taxon>Nitrospinales</taxon>
        <taxon>Nitrospinaceae</taxon>
        <taxon>Candidatus Nitrohelix</taxon>
    </lineage>
</organism>
<keyword evidence="5 8" id="KW-0418">Kinase</keyword>
<evidence type="ECO:0000259" key="7">
    <source>
        <dbReference type="PROSITE" id="PS50109"/>
    </source>
</evidence>
<evidence type="ECO:0000256" key="1">
    <source>
        <dbReference type="ARBA" id="ARBA00000085"/>
    </source>
</evidence>
<dbReference type="SUPFAM" id="SSF47384">
    <property type="entry name" value="Homodimeric domain of signal transducing histidine kinase"/>
    <property type="match status" value="1"/>
</dbReference>
<evidence type="ECO:0000256" key="3">
    <source>
        <dbReference type="ARBA" id="ARBA00022553"/>
    </source>
</evidence>
<dbReference type="PROSITE" id="PS50109">
    <property type="entry name" value="HIS_KIN"/>
    <property type="match status" value="1"/>
</dbReference>
<dbReference type="SMART" id="SM00387">
    <property type="entry name" value="HATPase_c"/>
    <property type="match status" value="1"/>
</dbReference>
<keyword evidence="6" id="KW-0902">Two-component regulatory system</keyword>
<evidence type="ECO:0000256" key="4">
    <source>
        <dbReference type="ARBA" id="ARBA00022679"/>
    </source>
</evidence>
<dbReference type="SMART" id="SM00388">
    <property type="entry name" value="HisKA"/>
    <property type="match status" value="1"/>
</dbReference>
<name>A0A7T0G2U8_9BACT</name>
<keyword evidence="4" id="KW-0808">Transferase</keyword>
<dbReference type="InterPro" id="IPR005467">
    <property type="entry name" value="His_kinase_dom"/>
</dbReference>
<dbReference type="InterPro" id="IPR036097">
    <property type="entry name" value="HisK_dim/P_sf"/>
</dbReference>
<dbReference type="CDD" id="cd00082">
    <property type="entry name" value="HisKA"/>
    <property type="match status" value="1"/>
</dbReference>
<dbReference type="Gene3D" id="3.30.450.20">
    <property type="entry name" value="PAS domain"/>
    <property type="match status" value="1"/>
</dbReference>
<dbReference type="InterPro" id="IPR050736">
    <property type="entry name" value="Sensor_HK_Regulatory"/>
</dbReference>
<dbReference type="Gene3D" id="1.10.287.130">
    <property type="match status" value="1"/>
</dbReference>
<dbReference type="InterPro" id="IPR035965">
    <property type="entry name" value="PAS-like_dom_sf"/>
</dbReference>
<dbReference type="InterPro" id="IPR003594">
    <property type="entry name" value="HATPase_dom"/>
</dbReference>
<dbReference type="KEGG" id="nva:G3M78_04725"/>
<protein>
    <recommendedName>
        <fullName evidence="2">histidine kinase</fullName>
        <ecNumber evidence="2">2.7.13.3</ecNumber>
    </recommendedName>
</protein>
<gene>
    <name evidence="8" type="ORF">G3M78_04725</name>
</gene>
<evidence type="ECO:0000313" key="9">
    <source>
        <dbReference type="Proteomes" id="UP000594464"/>
    </source>
</evidence>
<evidence type="ECO:0000256" key="6">
    <source>
        <dbReference type="ARBA" id="ARBA00023012"/>
    </source>
</evidence>
<dbReference type="Pfam" id="PF02518">
    <property type="entry name" value="HATPase_c"/>
    <property type="match status" value="1"/>
</dbReference>
<evidence type="ECO:0000313" key="8">
    <source>
        <dbReference type="EMBL" id="QPJ64730.1"/>
    </source>
</evidence>
<dbReference type="PRINTS" id="PR00344">
    <property type="entry name" value="BCTRLSENSOR"/>
</dbReference>
<dbReference type="EMBL" id="CP048620">
    <property type="protein sequence ID" value="QPJ64730.1"/>
    <property type="molecule type" value="Genomic_DNA"/>
</dbReference>
<sequence length="355" mass="39457">MNHKKILDALPEHVAVIRPDGEISYVNQSWSTFSSENGGVEARTGVGANYYKACEQEAKEGRKIIAGIQSAAQSSKIFSYEYPCDSPTEIRWFNLNAKLLNGVGNDIIVSHIDITQRKLLEQNLEQANRLKSEFLSMMSHELLTPLNSILGFSQLLDRNFPPDSADPSRKSLQVILSSGQYLFEMINDLLDLTKIESNIMRVKIDLIEFYPIIDAVLEMMQVEADKKNVSIITNFSIPHNQMILADGLRYKQALINLLSNAIKYNIRGGRVDVEAKQTGSTLLVSVKDTGIGIPFGKEGEVFEPFNRLGRENSEIKGVGVGLSVTLRLMIAMNGSIRFESSEGDGTTFFLSIPTC</sequence>